<accession>A0AA39UEL4</accession>
<evidence type="ECO:0000313" key="3">
    <source>
        <dbReference type="Proteomes" id="UP001175228"/>
    </source>
</evidence>
<feature type="compositionally biased region" description="Basic and acidic residues" evidence="1">
    <location>
        <begin position="343"/>
        <end position="357"/>
    </location>
</feature>
<name>A0AA39UEL4_9AGAR</name>
<feature type="compositionally biased region" description="Basic and acidic residues" evidence="1">
    <location>
        <begin position="423"/>
        <end position="443"/>
    </location>
</feature>
<sequence length="575" mass="64911">MCNKEKWLKSQKEYEVRNKQLRREQAHEGMRRHRERVKAMTHTEQESVKAQQHASQAKYHQALFMDKYEDDPGKMPDDRVHRRGHKYHPEDYPTELNMTIYMLMSSVTKLRGMAAGCSTHVDMMIDVSCHELGKQYMNICLCPFNNVPRLCSGHVLFSSVELMDHRLQDHQSLISTSMDPEFPESSLQLPPQPWTNQELRDLDSSLTAFLYSDNYDFMGLDFANPTLVYNIAQPQNFNLFPLISNDQCVVQPAEYSNLSLGFSIGSVDTNSSQSELFPMYSASDYDILLGNNLYNQNLSSTVAQDKPSTTDSSDAPAPLSLNSICPPDLTHEATSEFIPYVPPKEKSRSQCSKDKRSSHPATDSQSLHTSQDVHTPSSLTTRCDIPETATMIPAASNIVSGALPVNAGPVIVDSLVTTAATGVEKDNEEHHLQSPDSEARGESVELSCIEDNTEDSRKTWAGCNPTKAKIPVPPRKVRKGQDTEMRKICEDEQRVKRDSMYKKQRAPSLYLAKVSAKAEEVNKNKAIGDRVHLDDIRRMIKDEEDMPEYEGMMKEEESALLDRLLEKRTVKVQGA</sequence>
<dbReference type="EMBL" id="JAUEPU010000089">
    <property type="protein sequence ID" value="KAK0479369.1"/>
    <property type="molecule type" value="Genomic_DNA"/>
</dbReference>
<keyword evidence="3" id="KW-1185">Reference proteome</keyword>
<proteinExistence type="predicted"/>
<feature type="compositionally biased region" description="Polar residues" evidence="1">
    <location>
        <begin position="302"/>
        <end position="313"/>
    </location>
</feature>
<dbReference type="AlphaFoldDB" id="A0AA39UEL4"/>
<dbReference type="Proteomes" id="UP001175228">
    <property type="component" value="Unassembled WGS sequence"/>
</dbReference>
<gene>
    <name evidence="2" type="ORF">EDD18DRAFT_1113867</name>
</gene>
<organism evidence="2 3">
    <name type="scientific">Armillaria luteobubalina</name>
    <dbReference type="NCBI Taxonomy" id="153913"/>
    <lineage>
        <taxon>Eukaryota</taxon>
        <taxon>Fungi</taxon>
        <taxon>Dikarya</taxon>
        <taxon>Basidiomycota</taxon>
        <taxon>Agaricomycotina</taxon>
        <taxon>Agaricomycetes</taxon>
        <taxon>Agaricomycetidae</taxon>
        <taxon>Agaricales</taxon>
        <taxon>Marasmiineae</taxon>
        <taxon>Physalacriaceae</taxon>
        <taxon>Armillaria</taxon>
    </lineage>
</organism>
<feature type="region of interest" description="Disordered" evidence="1">
    <location>
        <begin position="302"/>
        <end position="381"/>
    </location>
</feature>
<comment type="caution">
    <text evidence="2">The sequence shown here is derived from an EMBL/GenBank/DDBJ whole genome shotgun (WGS) entry which is preliminary data.</text>
</comment>
<evidence type="ECO:0000256" key="1">
    <source>
        <dbReference type="SAM" id="MobiDB-lite"/>
    </source>
</evidence>
<feature type="compositionally biased region" description="Polar residues" evidence="1">
    <location>
        <begin position="359"/>
        <end position="381"/>
    </location>
</feature>
<protein>
    <submittedName>
        <fullName evidence="2">Uncharacterized protein</fullName>
    </submittedName>
</protein>
<feature type="region of interest" description="Disordered" evidence="1">
    <location>
        <begin position="423"/>
        <end position="487"/>
    </location>
</feature>
<evidence type="ECO:0000313" key="2">
    <source>
        <dbReference type="EMBL" id="KAK0479369.1"/>
    </source>
</evidence>
<reference evidence="2" key="1">
    <citation type="submission" date="2023-06" db="EMBL/GenBank/DDBJ databases">
        <authorList>
            <consortium name="Lawrence Berkeley National Laboratory"/>
            <person name="Ahrendt S."/>
            <person name="Sahu N."/>
            <person name="Indic B."/>
            <person name="Wong-Bajracharya J."/>
            <person name="Merenyi Z."/>
            <person name="Ke H.-M."/>
            <person name="Monk M."/>
            <person name="Kocsube S."/>
            <person name="Drula E."/>
            <person name="Lipzen A."/>
            <person name="Balint B."/>
            <person name="Henrissat B."/>
            <person name="Andreopoulos B."/>
            <person name="Martin F.M."/>
            <person name="Harder C.B."/>
            <person name="Rigling D."/>
            <person name="Ford K.L."/>
            <person name="Foster G.D."/>
            <person name="Pangilinan J."/>
            <person name="Papanicolaou A."/>
            <person name="Barry K."/>
            <person name="LaButti K."/>
            <person name="Viragh M."/>
            <person name="Koriabine M."/>
            <person name="Yan M."/>
            <person name="Riley R."/>
            <person name="Champramary S."/>
            <person name="Plett K.L."/>
            <person name="Tsai I.J."/>
            <person name="Slot J."/>
            <person name="Sipos G."/>
            <person name="Plett J."/>
            <person name="Nagy L.G."/>
            <person name="Grigoriev I.V."/>
        </authorList>
    </citation>
    <scope>NUCLEOTIDE SEQUENCE</scope>
    <source>
        <strain evidence="2">HWK02</strain>
    </source>
</reference>